<dbReference type="SMART" id="SM00342">
    <property type="entry name" value="HTH_ARAC"/>
    <property type="match status" value="1"/>
</dbReference>
<proteinExistence type="predicted"/>
<accession>A0A2V3U536</accession>
<dbReference type="RefSeq" id="WP_110375946.1">
    <property type="nucleotide sequence ID" value="NZ_CAKNFM010000006.1"/>
</dbReference>
<dbReference type="Pfam" id="PF12833">
    <property type="entry name" value="HTH_18"/>
    <property type="match status" value="1"/>
</dbReference>
<dbReference type="InterPro" id="IPR018062">
    <property type="entry name" value="HTH_AraC-typ_CS"/>
</dbReference>
<dbReference type="PANTHER" id="PTHR46796">
    <property type="entry name" value="HTH-TYPE TRANSCRIPTIONAL ACTIVATOR RHAS-RELATED"/>
    <property type="match status" value="1"/>
</dbReference>
<evidence type="ECO:0000313" key="5">
    <source>
        <dbReference type="Proteomes" id="UP000248021"/>
    </source>
</evidence>
<evidence type="ECO:0000256" key="3">
    <source>
        <dbReference type="ARBA" id="ARBA00023163"/>
    </source>
</evidence>
<dbReference type="PRINTS" id="PR00032">
    <property type="entry name" value="HTHARAC"/>
</dbReference>
<name>A0A2V3U536_9HYPH</name>
<keyword evidence="2 4" id="KW-0238">DNA-binding</keyword>
<dbReference type="InterPro" id="IPR050204">
    <property type="entry name" value="AraC_XylS_family_regulators"/>
</dbReference>
<evidence type="ECO:0000256" key="2">
    <source>
        <dbReference type="ARBA" id="ARBA00023125"/>
    </source>
</evidence>
<reference evidence="4 5" key="1">
    <citation type="submission" date="2018-05" db="EMBL/GenBank/DDBJ databases">
        <title>Genomic Encyclopedia of Type Strains, Phase IV (KMG-IV): sequencing the most valuable type-strain genomes for metagenomic binning, comparative biology and taxonomic classification.</title>
        <authorList>
            <person name="Goeker M."/>
        </authorList>
    </citation>
    <scope>NUCLEOTIDE SEQUENCE [LARGE SCALE GENOMIC DNA]</scope>
    <source>
        <strain evidence="4 5">DSM 6462</strain>
    </source>
</reference>
<dbReference type="SUPFAM" id="SSF46689">
    <property type="entry name" value="Homeodomain-like"/>
    <property type="match status" value="2"/>
</dbReference>
<evidence type="ECO:0000256" key="1">
    <source>
        <dbReference type="ARBA" id="ARBA00023015"/>
    </source>
</evidence>
<dbReference type="EMBL" id="QJJK01000007">
    <property type="protein sequence ID" value="PXW57372.1"/>
    <property type="molecule type" value="Genomic_DNA"/>
</dbReference>
<dbReference type="GO" id="GO:0043565">
    <property type="term" value="F:sequence-specific DNA binding"/>
    <property type="evidence" value="ECO:0007669"/>
    <property type="project" value="InterPro"/>
</dbReference>
<dbReference type="GO" id="GO:0003700">
    <property type="term" value="F:DNA-binding transcription factor activity"/>
    <property type="evidence" value="ECO:0007669"/>
    <property type="project" value="InterPro"/>
</dbReference>
<sequence length="254" mass="27237">MSVSSVTGPSMGPMPSAPAGLLARHAAGLRECDVAPVLHANGPASPARGRTDATVRIELPHMGVVISLSTETSARGGDSLDFSTPAVADILSDDPVMQRLVDRLGRSGTSEIVDDGIYADAMRLALAARWLRLRAPEPGKTAPSLQKWRLNRVLAYIDENIGETISLTDLARVSGLSRMYFAAGFRAATGLRPHDYVLQRRIARAKVLLAQSEEPLVNVALDVGFQNQSHFTTVFKRIAGTTPGRWRASTCQPA</sequence>
<evidence type="ECO:0000313" key="4">
    <source>
        <dbReference type="EMBL" id="PXW57372.1"/>
    </source>
</evidence>
<organism evidence="4 5">
    <name type="scientific">Chelatococcus asaccharovorans</name>
    <dbReference type="NCBI Taxonomy" id="28210"/>
    <lineage>
        <taxon>Bacteria</taxon>
        <taxon>Pseudomonadati</taxon>
        <taxon>Pseudomonadota</taxon>
        <taxon>Alphaproteobacteria</taxon>
        <taxon>Hyphomicrobiales</taxon>
        <taxon>Chelatococcaceae</taxon>
        <taxon>Chelatococcus</taxon>
    </lineage>
</organism>
<keyword evidence="1" id="KW-0805">Transcription regulation</keyword>
<protein>
    <submittedName>
        <fullName evidence="4">AraC-like DNA-binding protein</fullName>
    </submittedName>
</protein>
<dbReference type="Proteomes" id="UP000248021">
    <property type="component" value="Unassembled WGS sequence"/>
</dbReference>
<dbReference type="InterPro" id="IPR018060">
    <property type="entry name" value="HTH_AraC"/>
</dbReference>
<comment type="caution">
    <text evidence="4">The sequence shown here is derived from an EMBL/GenBank/DDBJ whole genome shotgun (WGS) entry which is preliminary data.</text>
</comment>
<dbReference type="InterPro" id="IPR020449">
    <property type="entry name" value="Tscrpt_reg_AraC-type_HTH"/>
</dbReference>
<dbReference type="InterPro" id="IPR009057">
    <property type="entry name" value="Homeodomain-like_sf"/>
</dbReference>
<dbReference type="OrthoDB" id="110167at2"/>
<gene>
    <name evidence="4" type="ORF">C7450_107413</name>
</gene>
<dbReference type="PROSITE" id="PS00041">
    <property type="entry name" value="HTH_ARAC_FAMILY_1"/>
    <property type="match status" value="1"/>
</dbReference>
<keyword evidence="3" id="KW-0804">Transcription</keyword>
<dbReference type="Gene3D" id="1.10.10.60">
    <property type="entry name" value="Homeodomain-like"/>
    <property type="match status" value="2"/>
</dbReference>
<keyword evidence="5" id="KW-1185">Reference proteome</keyword>
<dbReference type="PANTHER" id="PTHR46796:SF14">
    <property type="entry name" value="TRANSCRIPTIONAL REGULATORY PROTEIN"/>
    <property type="match status" value="1"/>
</dbReference>
<dbReference type="AlphaFoldDB" id="A0A2V3U536"/>
<dbReference type="PROSITE" id="PS01124">
    <property type="entry name" value="HTH_ARAC_FAMILY_2"/>
    <property type="match status" value="1"/>
</dbReference>